<keyword evidence="1" id="KW-0175">Coiled coil</keyword>
<evidence type="ECO:0000313" key="2">
    <source>
        <dbReference type="EMBL" id="PTQ87854.1"/>
    </source>
</evidence>
<protein>
    <submittedName>
        <fullName evidence="2">Uncharacterized protein (TIGR02449 family)</fullName>
    </submittedName>
</protein>
<gene>
    <name evidence="2" type="ORF">C8N29_11620</name>
</gene>
<name>A0A2T5IVD6_9GAMM</name>
<dbReference type="Gene3D" id="1.20.5.340">
    <property type="match status" value="1"/>
</dbReference>
<dbReference type="RefSeq" id="WP_107866620.1">
    <property type="nucleotide sequence ID" value="NZ_QAON01000016.1"/>
</dbReference>
<evidence type="ECO:0000313" key="3">
    <source>
        <dbReference type="Proteomes" id="UP000244223"/>
    </source>
</evidence>
<dbReference type="EMBL" id="QAON01000016">
    <property type="protein sequence ID" value="PTQ87854.1"/>
    <property type="molecule type" value="Genomic_DNA"/>
</dbReference>
<feature type="coiled-coil region" evidence="1">
    <location>
        <begin position="6"/>
        <end position="71"/>
    </location>
</feature>
<dbReference type="Proteomes" id="UP000244223">
    <property type="component" value="Unassembled WGS sequence"/>
</dbReference>
<keyword evidence="3" id="KW-1185">Reference proteome</keyword>
<evidence type="ECO:0000256" key="1">
    <source>
        <dbReference type="SAM" id="Coils"/>
    </source>
</evidence>
<sequence>MLEQDIRALNARIDSLIQKTQALSAENNTLKLAASEAQTLRAKVETLAQENQHLRSKEAALVAERDELSRKNDLARARVEAIILRLKALETPES</sequence>
<reference evidence="2 3" key="1">
    <citation type="submission" date="2018-04" db="EMBL/GenBank/DDBJ databases">
        <title>Genomic Encyclopedia of Archaeal and Bacterial Type Strains, Phase II (KMG-II): from individual species to whole genera.</title>
        <authorList>
            <person name="Goeker M."/>
        </authorList>
    </citation>
    <scope>NUCLEOTIDE SEQUENCE [LARGE SCALE GENOMIC DNA]</scope>
    <source>
        <strain evidence="2 3">DSM 5822</strain>
    </source>
</reference>
<organism evidence="2 3">
    <name type="scientific">Agitococcus lubricus</name>
    <dbReference type="NCBI Taxonomy" id="1077255"/>
    <lineage>
        <taxon>Bacteria</taxon>
        <taxon>Pseudomonadati</taxon>
        <taxon>Pseudomonadota</taxon>
        <taxon>Gammaproteobacteria</taxon>
        <taxon>Moraxellales</taxon>
        <taxon>Moraxellaceae</taxon>
        <taxon>Agitococcus</taxon>
    </lineage>
</organism>
<dbReference type="OrthoDB" id="6120894at2"/>
<accession>A0A2T5IVD6</accession>
<comment type="caution">
    <text evidence="2">The sequence shown here is derived from an EMBL/GenBank/DDBJ whole genome shotgun (WGS) entry which is preliminary data.</text>
</comment>
<proteinExistence type="predicted"/>
<dbReference type="AlphaFoldDB" id="A0A2T5IVD6"/>